<reference evidence="2" key="1">
    <citation type="submission" date="2016-10" db="EMBL/GenBank/DDBJ databases">
        <authorList>
            <person name="Varghese N."/>
        </authorList>
    </citation>
    <scope>NUCLEOTIDE SEQUENCE [LARGE SCALE GENOMIC DNA]</scope>
    <source>
        <strain evidence="2">92MFCol6.1</strain>
    </source>
</reference>
<organism evidence="1 2">
    <name type="scientific">Stenotrophomonas indicatrix</name>
    <dbReference type="NCBI Taxonomy" id="2045451"/>
    <lineage>
        <taxon>Bacteria</taxon>
        <taxon>Pseudomonadati</taxon>
        <taxon>Pseudomonadota</taxon>
        <taxon>Gammaproteobacteria</taxon>
        <taxon>Lysobacterales</taxon>
        <taxon>Lysobacteraceae</taxon>
        <taxon>Stenotrophomonas</taxon>
    </lineage>
</organism>
<gene>
    <name evidence="1" type="ORF">SAMN04488690_0310</name>
</gene>
<sequence>MCGPRRPQGVALISSIVIHRSAGTGAADVQVLDTTFKGKRVFVAWGLRGLELTREAEPEDTVAARDALRRVSRQADGPRSSEIFIASQSGVAISVYRMLTEARSGDAVFFLCDSPPVVEWLVTSLEVQPESPA</sequence>
<protein>
    <submittedName>
        <fullName evidence="1">Uncharacterized protein</fullName>
    </submittedName>
</protein>
<dbReference type="Proteomes" id="UP000191133">
    <property type="component" value="Unassembled WGS sequence"/>
</dbReference>
<name>A0A1W1GTK3_9GAMM</name>
<evidence type="ECO:0000313" key="2">
    <source>
        <dbReference type="Proteomes" id="UP000191133"/>
    </source>
</evidence>
<proteinExistence type="predicted"/>
<dbReference type="AlphaFoldDB" id="A0A1W1GTK3"/>
<evidence type="ECO:0000313" key="1">
    <source>
        <dbReference type="EMBL" id="SLM22642.1"/>
    </source>
</evidence>
<accession>A0A1W1GTK3</accession>
<dbReference type="EMBL" id="FWEU01000001">
    <property type="protein sequence ID" value="SLM22642.1"/>
    <property type="molecule type" value="Genomic_DNA"/>
</dbReference>